<organism evidence="3 4">
    <name type="scientific">Parastrongyloides trichosuri</name>
    <name type="common">Possum-specific nematode worm</name>
    <dbReference type="NCBI Taxonomy" id="131310"/>
    <lineage>
        <taxon>Eukaryota</taxon>
        <taxon>Metazoa</taxon>
        <taxon>Ecdysozoa</taxon>
        <taxon>Nematoda</taxon>
        <taxon>Chromadorea</taxon>
        <taxon>Rhabditida</taxon>
        <taxon>Tylenchina</taxon>
        <taxon>Panagrolaimomorpha</taxon>
        <taxon>Strongyloidoidea</taxon>
        <taxon>Strongyloididae</taxon>
        <taxon>Parastrongyloides</taxon>
    </lineage>
</organism>
<dbReference type="WBParaSite" id="PTRK_0000637100.1">
    <property type="protein sequence ID" value="PTRK_0000637100.1"/>
    <property type="gene ID" value="PTRK_0000637100"/>
</dbReference>
<sequence length="902" mass="102069">MSSKKLFFPCKDLTKSVGMLENNNGTVEISRQPTQKEIDDVMEILAASADICEGNKYMKTSKSSQNVNIHSPIPENDVHNDTATKNARTFFMEREKIICSTSNTPKFTFNKKSNNDKVKKETTNNYIEISNMNKKNIPENSRSLILAKSSSDTENRQIIPSPNLCTDKRKSYSSFFKNTPPTTPSEKLHSDAWTTFDPSKVRTISETRVNNILSESMFLNSPERNQLDSNKCDNGRNQDPISKDKNVHRFIQNGDGDSERSSFKNGKFSSIRNFFSKFESPKSSVRNIQNNQMNNDHVNICRENDILIGNVRCSAPQVIGAPDMSLPREFNTGKKVQPLYISSSRTEKIGMCVNVNKDSNFQCKFNTPKLTAYQKKIVDENCAPKYSPAPKFTPDAPFGKVMMTYKTETLSIASASGTLAIRSAAQGIPEFKPMAHSTPFPTPKQSFGLPKKRNESRSTILPFDERSKNSGNTNSPKGKESFLSNASHVPSLNAPSCVTQISEEMYVRKLTVLKNLIRRAKDAVCKAQLVINDCSKKSNFNGSTDELTAHRTMLIASKKIESLKLEYERTKTLMNMITGLPRINSNFLSKYTLNDIKLELNRLFCFKKIQTTNSYAFCIVTKCANNVIGTQIRTVEDIGTVRLRQVKFSEVIKFSKLPIDFVVVMEIYAIKIGELDRTMLSRIKKGLRNLALSVFRPSAKRSSLTTIDENATPNPNDSLHPSNQIGFERFTQCGVLRLNRDTTGNQKFFLDEVKFPLEGTICINAECSILPQQIEMAYSGYLYVYSSEDLKKSIVKMWTIVKRSIMKFWNDCDDEYRGLAPSSLVDMSKITSPVIERIKPNEIGFKPDSFYIDLVCEPTATSASYQQKRIFFSCECSDDCDNWLQYLNDILRLIRFGSKDIF</sequence>
<feature type="domain" description="PH" evidence="2">
    <location>
        <begin position="775"/>
        <end position="892"/>
    </location>
</feature>
<reference evidence="4" key="1">
    <citation type="submission" date="2017-02" db="UniProtKB">
        <authorList>
            <consortium name="WormBaseParasite"/>
        </authorList>
    </citation>
    <scope>IDENTIFICATION</scope>
</reference>
<dbReference type="SMART" id="SM00233">
    <property type="entry name" value="PH"/>
    <property type="match status" value="1"/>
</dbReference>
<dbReference type="PANTHER" id="PTHR21538:SF23">
    <property type="entry name" value="ANILLIN"/>
    <property type="match status" value="1"/>
</dbReference>
<evidence type="ECO:0000259" key="2">
    <source>
        <dbReference type="PROSITE" id="PS50003"/>
    </source>
</evidence>
<feature type="compositionally biased region" description="Basic and acidic residues" evidence="1">
    <location>
        <begin position="230"/>
        <end position="245"/>
    </location>
</feature>
<evidence type="ECO:0000313" key="3">
    <source>
        <dbReference type="Proteomes" id="UP000038045"/>
    </source>
</evidence>
<proteinExistence type="predicted"/>
<dbReference type="GO" id="GO:0000281">
    <property type="term" value="P:mitotic cytokinesis"/>
    <property type="evidence" value="ECO:0007669"/>
    <property type="project" value="TreeGrafter"/>
</dbReference>
<dbReference type="Proteomes" id="UP000038045">
    <property type="component" value="Unplaced"/>
</dbReference>
<evidence type="ECO:0000256" key="1">
    <source>
        <dbReference type="SAM" id="MobiDB-lite"/>
    </source>
</evidence>
<dbReference type="Pfam" id="PF08174">
    <property type="entry name" value="Anillin"/>
    <property type="match status" value="1"/>
</dbReference>
<feature type="compositionally biased region" description="Polar residues" evidence="1">
    <location>
        <begin position="469"/>
        <end position="487"/>
    </location>
</feature>
<dbReference type="Gene3D" id="2.30.29.30">
    <property type="entry name" value="Pleckstrin-homology domain (PH domain)/Phosphotyrosine-binding domain (PTB)"/>
    <property type="match status" value="1"/>
</dbReference>
<dbReference type="GO" id="GO:0000915">
    <property type="term" value="P:actomyosin contractile ring assembly"/>
    <property type="evidence" value="ECO:0007669"/>
    <property type="project" value="TreeGrafter"/>
</dbReference>
<evidence type="ECO:0000313" key="4">
    <source>
        <dbReference type="WBParaSite" id="PTRK_0000637100.1"/>
    </source>
</evidence>
<feature type="region of interest" description="Disordered" evidence="1">
    <location>
        <begin position="433"/>
        <end position="487"/>
    </location>
</feature>
<dbReference type="AlphaFoldDB" id="A0A0N4ZF39"/>
<dbReference type="InterPro" id="IPR012966">
    <property type="entry name" value="AHD"/>
</dbReference>
<name>A0A0N4ZF39_PARTI</name>
<dbReference type="STRING" id="131310.A0A0N4ZF39"/>
<dbReference type="InterPro" id="IPR001849">
    <property type="entry name" value="PH_domain"/>
</dbReference>
<dbReference type="PANTHER" id="PTHR21538">
    <property type="entry name" value="ANILLIN/RHOTEKIN RTKN"/>
    <property type="match status" value="1"/>
</dbReference>
<dbReference type="GO" id="GO:0031106">
    <property type="term" value="P:septin ring organization"/>
    <property type="evidence" value="ECO:0007669"/>
    <property type="project" value="TreeGrafter"/>
</dbReference>
<accession>A0A0N4ZF39</accession>
<feature type="region of interest" description="Disordered" evidence="1">
    <location>
        <begin position="223"/>
        <end position="245"/>
    </location>
</feature>
<dbReference type="PROSITE" id="PS50003">
    <property type="entry name" value="PH_DOMAIN"/>
    <property type="match status" value="1"/>
</dbReference>
<dbReference type="SUPFAM" id="SSF50729">
    <property type="entry name" value="PH domain-like"/>
    <property type="match status" value="1"/>
</dbReference>
<dbReference type="GO" id="GO:0005826">
    <property type="term" value="C:actomyosin contractile ring"/>
    <property type="evidence" value="ECO:0007669"/>
    <property type="project" value="TreeGrafter"/>
</dbReference>
<keyword evidence="3" id="KW-1185">Reference proteome</keyword>
<dbReference type="InterPro" id="IPR011993">
    <property type="entry name" value="PH-like_dom_sf"/>
</dbReference>
<dbReference type="InterPro" id="IPR051364">
    <property type="entry name" value="Cytokinesis/Rho-signaling"/>
</dbReference>
<protein>
    <submittedName>
        <fullName evidence="4">PH domain-containing protein</fullName>
    </submittedName>
</protein>